<dbReference type="InterPro" id="IPR015505">
    <property type="entry name" value="Coronin"/>
</dbReference>
<evidence type="ECO:0000256" key="2">
    <source>
        <dbReference type="SAM" id="MobiDB-lite"/>
    </source>
</evidence>
<dbReference type="Pfam" id="PF16300">
    <property type="entry name" value="WD40_4"/>
    <property type="match status" value="1"/>
</dbReference>
<evidence type="ECO:0008006" key="5">
    <source>
        <dbReference type="Google" id="ProtNLM"/>
    </source>
</evidence>
<organism evidence="3 4">
    <name type="scientific">Ataeniobius toweri</name>
    <dbReference type="NCBI Taxonomy" id="208326"/>
    <lineage>
        <taxon>Eukaryota</taxon>
        <taxon>Metazoa</taxon>
        <taxon>Chordata</taxon>
        <taxon>Craniata</taxon>
        <taxon>Vertebrata</taxon>
        <taxon>Euteleostomi</taxon>
        <taxon>Actinopterygii</taxon>
        <taxon>Neopterygii</taxon>
        <taxon>Teleostei</taxon>
        <taxon>Neoteleostei</taxon>
        <taxon>Acanthomorphata</taxon>
        <taxon>Ovalentaria</taxon>
        <taxon>Atherinomorphae</taxon>
        <taxon>Cyprinodontiformes</taxon>
        <taxon>Goodeidae</taxon>
        <taxon>Ataeniobius</taxon>
    </lineage>
</organism>
<dbReference type="EMBL" id="JAHUTI010090027">
    <property type="protein sequence ID" value="MED6261401.1"/>
    <property type="molecule type" value="Genomic_DNA"/>
</dbReference>
<protein>
    <recommendedName>
        <fullName evidence="5">Coronin</fullName>
    </recommendedName>
</protein>
<dbReference type="PANTHER" id="PTHR10856">
    <property type="entry name" value="CORONIN"/>
    <property type="match status" value="1"/>
</dbReference>
<feature type="compositionally biased region" description="Basic and acidic residues" evidence="2">
    <location>
        <begin position="107"/>
        <end position="122"/>
    </location>
</feature>
<accession>A0ABU7CF55</accession>
<feature type="coiled-coil region" evidence="1">
    <location>
        <begin position="132"/>
        <end position="159"/>
    </location>
</feature>
<feature type="region of interest" description="Disordered" evidence="2">
    <location>
        <begin position="1"/>
        <end position="22"/>
    </location>
</feature>
<feature type="region of interest" description="Disordered" evidence="2">
    <location>
        <begin position="44"/>
        <end position="122"/>
    </location>
</feature>
<gene>
    <name evidence="3" type="ORF">ATANTOWER_004733</name>
</gene>
<keyword evidence="4" id="KW-1185">Reference proteome</keyword>
<dbReference type="Proteomes" id="UP001345963">
    <property type="component" value="Unassembled WGS sequence"/>
</dbReference>
<name>A0ABU7CF55_9TELE</name>
<dbReference type="PANTHER" id="PTHR10856:SF41">
    <property type="entry name" value="CORONIN"/>
    <property type="match status" value="1"/>
</dbReference>
<comment type="caution">
    <text evidence="3">The sequence shown here is derived from an EMBL/GenBank/DDBJ whole genome shotgun (WGS) entry which is preliminary data.</text>
</comment>
<reference evidence="3 4" key="1">
    <citation type="submission" date="2021-07" db="EMBL/GenBank/DDBJ databases">
        <authorList>
            <person name="Palmer J.M."/>
        </authorList>
    </citation>
    <scope>NUCLEOTIDE SEQUENCE [LARGE SCALE GENOMIC DNA]</scope>
    <source>
        <strain evidence="3 4">AT_MEX2019</strain>
        <tissue evidence="3">Muscle</tissue>
    </source>
</reference>
<evidence type="ECO:0000313" key="3">
    <source>
        <dbReference type="EMBL" id="MED6261401.1"/>
    </source>
</evidence>
<evidence type="ECO:0000313" key="4">
    <source>
        <dbReference type="Proteomes" id="UP001345963"/>
    </source>
</evidence>
<proteinExistence type="predicted"/>
<evidence type="ECO:0000256" key="1">
    <source>
        <dbReference type="SAM" id="Coils"/>
    </source>
</evidence>
<feature type="compositionally biased region" description="Low complexity" evidence="2">
    <location>
        <begin position="71"/>
        <end position="93"/>
    </location>
</feature>
<keyword evidence="1" id="KW-0175">Coiled coil</keyword>
<dbReference type="SMART" id="SM01167">
    <property type="entry name" value="DUF1900"/>
    <property type="match status" value="1"/>
</dbReference>
<sequence>MTVPRKSDLFQGDLYPDTAGPEPALLADEWIAGQDAPPLLVSLSRGYAAPPSKHRDTLRSKPKLSSQDSGAEVATTTVTVTTAAPSTTTPTSATKEEEEEMPQPRVTTRETDGNTERPRREDEMLSELLAEMKALRAVVLAQNQRIELLERQLARIEDGDV</sequence>